<dbReference type="STRING" id="69004.A0A182QS10"/>
<keyword evidence="2" id="KW-0336">GPI-anchor</keyword>
<dbReference type="EnsemblMetazoa" id="AFAF015708-RA">
    <property type="protein sequence ID" value="AFAF015708-PA"/>
    <property type="gene ID" value="AFAF015708"/>
</dbReference>
<dbReference type="InterPro" id="IPR050975">
    <property type="entry name" value="Sleep_regulator"/>
</dbReference>
<keyword evidence="6" id="KW-0472">Membrane</keyword>
<dbReference type="PANTHER" id="PTHR33562:SF22">
    <property type="entry name" value="PROTEIN QUIVER"/>
    <property type="match status" value="1"/>
</dbReference>
<evidence type="ECO:0000313" key="10">
    <source>
        <dbReference type="EnsemblMetazoa" id="AFAF015708-PA"/>
    </source>
</evidence>
<dbReference type="EMBL" id="AXCN02001405">
    <property type="status" value="NOT_ANNOTATED_CDS"/>
    <property type="molecule type" value="Genomic_DNA"/>
</dbReference>
<dbReference type="GO" id="GO:0030431">
    <property type="term" value="P:sleep"/>
    <property type="evidence" value="ECO:0007669"/>
    <property type="project" value="InterPro"/>
</dbReference>
<evidence type="ECO:0000256" key="1">
    <source>
        <dbReference type="ARBA" id="ARBA00004589"/>
    </source>
</evidence>
<evidence type="ECO:0000256" key="5">
    <source>
        <dbReference type="ARBA" id="ARBA00022989"/>
    </source>
</evidence>
<evidence type="ECO:0000256" key="7">
    <source>
        <dbReference type="ARBA" id="ARBA00023180"/>
    </source>
</evidence>
<evidence type="ECO:0000256" key="3">
    <source>
        <dbReference type="ARBA" id="ARBA00022692"/>
    </source>
</evidence>
<organism evidence="10 11">
    <name type="scientific">Anopheles farauti</name>
    <dbReference type="NCBI Taxonomy" id="69004"/>
    <lineage>
        <taxon>Eukaryota</taxon>
        <taxon>Metazoa</taxon>
        <taxon>Ecdysozoa</taxon>
        <taxon>Arthropoda</taxon>
        <taxon>Hexapoda</taxon>
        <taxon>Insecta</taxon>
        <taxon>Pterygota</taxon>
        <taxon>Neoptera</taxon>
        <taxon>Endopterygota</taxon>
        <taxon>Diptera</taxon>
        <taxon>Nematocera</taxon>
        <taxon>Culicoidea</taxon>
        <taxon>Culicidae</taxon>
        <taxon>Anophelinae</taxon>
        <taxon>Anopheles</taxon>
    </lineage>
</organism>
<dbReference type="PANTHER" id="PTHR33562">
    <property type="entry name" value="ATILLA, ISOFORM B-RELATED-RELATED"/>
    <property type="match status" value="1"/>
</dbReference>
<name>A0A182QS10_9DIPT</name>
<dbReference type="InterPro" id="IPR031424">
    <property type="entry name" value="QVR-like"/>
</dbReference>
<dbReference type="AlphaFoldDB" id="A0A182QS10"/>
<keyword evidence="5" id="KW-1133">Transmembrane helix</keyword>
<keyword evidence="8" id="KW-0449">Lipoprotein</keyword>
<dbReference type="GO" id="GO:0098552">
    <property type="term" value="C:side of membrane"/>
    <property type="evidence" value="ECO:0007669"/>
    <property type="project" value="UniProtKB-KW"/>
</dbReference>
<evidence type="ECO:0000256" key="2">
    <source>
        <dbReference type="ARBA" id="ARBA00022622"/>
    </source>
</evidence>
<keyword evidence="4" id="KW-0732">Signal</keyword>
<dbReference type="Pfam" id="PF17064">
    <property type="entry name" value="QVR"/>
    <property type="match status" value="1"/>
</dbReference>
<evidence type="ECO:0000256" key="4">
    <source>
        <dbReference type="ARBA" id="ARBA00022729"/>
    </source>
</evidence>
<evidence type="ECO:0000256" key="8">
    <source>
        <dbReference type="ARBA" id="ARBA00023288"/>
    </source>
</evidence>
<dbReference type="CDD" id="cd23589">
    <property type="entry name" value="TFP_LU_ECD_Rtv"/>
    <property type="match status" value="1"/>
</dbReference>
<reference evidence="10" key="2">
    <citation type="submission" date="2020-05" db="UniProtKB">
        <authorList>
            <consortium name="EnsemblMetazoa"/>
        </authorList>
    </citation>
    <scope>IDENTIFICATION</scope>
    <source>
        <strain evidence="10">FAR1</strain>
    </source>
</reference>
<sequence>MSGTEDIFDDSANAVGGESQADDGSGNNRDDHSSPDGAASLDDGAASIEKLVQGMSKLSLYTSAQPAKLPITPAVPVTREKPCVMRTRSFGVCLALLTTLLLTGELTTTNALLKRCYQCRSRSELGSCKDPFLFNATQVESERGVSAVPCASGWCGKVIEGMGSFREDDYDMATQRMCVQRGPSDSEDRCAYTVYNHKKVYMCFCQGDLCNAAGRVGPHDLAGFGALLLALTLAKHYAT</sequence>
<reference evidence="11" key="1">
    <citation type="submission" date="2014-01" db="EMBL/GenBank/DDBJ databases">
        <title>The Genome Sequence of Anopheles farauti FAR1 (V2).</title>
        <authorList>
            <consortium name="The Broad Institute Genomics Platform"/>
            <person name="Neafsey D.E."/>
            <person name="Besansky N."/>
            <person name="Howell P."/>
            <person name="Walton C."/>
            <person name="Young S.K."/>
            <person name="Zeng Q."/>
            <person name="Gargeya S."/>
            <person name="Fitzgerald M."/>
            <person name="Haas B."/>
            <person name="Abouelleil A."/>
            <person name="Allen A.W."/>
            <person name="Alvarado L."/>
            <person name="Arachchi H.M."/>
            <person name="Berlin A.M."/>
            <person name="Chapman S.B."/>
            <person name="Gainer-Dewar J."/>
            <person name="Goldberg J."/>
            <person name="Griggs A."/>
            <person name="Gujja S."/>
            <person name="Hansen M."/>
            <person name="Howarth C."/>
            <person name="Imamovic A."/>
            <person name="Ireland A."/>
            <person name="Larimer J."/>
            <person name="McCowan C."/>
            <person name="Murphy C."/>
            <person name="Pearson M."/>
            <person name="Poon T.W."/>
            <person name="Priest M."/>
            <person name="Roberts A."/>
            <person name="Saif S."/>
            <person name="Shea T."/>
            <person name="Sisk P."/>
            <person name="Sykes S."/>
            <person name="Wortman J."/>
            <person name="Nusbaum C."/>
            <person name="Birren B."/>
        </authorList>
    </citation>
    <scope>NUCLEOTIDE SEQUENCE [LARGE SCALE GENOMIC DNA]</scope>
    <source>
        <strain evidence="11">FAR1</strain>
    </source>
</reference>
<protein>
    <submittedName>
        <fullName evidence="10">Protein quiver</fullName>
    </submittedName>
</protein>
<evidence type="ECO:0000313" key="11">
    <source>
        <dbReference type="Proteomes" id="UP000075886"/>
    </source>
</evidence>
<evidence type="ECO:0000256" key="6">
    <source>
        <dbReference type="ARBA" id="ARBA00023136"/>
    </source>
</evidence>
<dbReference type="GO" id="GO:0032222">
    <property type="term" value="P:regulation of synaptic transmission, cholinergic"/>
    <property type="evidence" value="ECO:0007669"/>
    <property type="project" value="InterPro"/>
</dbReference>
<keyword evidence="3" id="KW-0812">Transmembrane</keyword>
<feature type="region of interest" description="Disordered" evidence="9">
    <location>
        <begin position="1"/>
        <end position="42"/>
    </location>
</feature>
<dbReference type="Proteomes" id="UP000075886">
    <property type="component" value="Unassembled WGS sequence"/>
</dbReference>
<dbReference type="VEuPathDB" id="VectorBase:AFAF015708"/>
<keyword evidence="7" id="KW-0325">Glycoprotein</keyword>
<accession>A0A182QS10</accession>
<keyword evidence="11" id="KW-1185">Reference proteome</keyword>
<evidence type="ECO:0000256" key="9">
    <source>
        <dbReference type="SAM" id="MobiDB-lite"/>
    </source>
</evidence>
<comment type="subcellular location">
    <subcellularLocation>
        <location evidence="1">Membrane</location>
        <topology evidence="1">Lipid-anchor</topology>
        <topology evidence="1">GPI-anchor</topology>
    </subcellularLocation>
</comment>
<proteinExistence type="predicted"/>